<sequence length="493" mass="55062">MEQDFGLLASFPPPVELHIEDQHLDHAAKEYIRELNLNKAELKKAVISNHAGAIEIADPATNTIGCCFVASILIDALRSKDSSAIEPAAVHQVLFNFLSRFDVLQVRYVGSLFRSILEEVCTARFFSPLFTVELVSAAIFRLDPSGSVYTSAYLPVAKLALAEDCVDAVLPIIDRDLTFFPGAPTMRHGRPLFDAALPPPYYITKSTGLTDDVEPAHVLEYYYVSGLLYITRRDWTKARKAFERAVTYPGKDRGVSRISLAAYKRWLLVGLLADGAAPTLPNYTLSWTKHSFPRLCATYTNLTESFLAGTSETLTSTVSSNAATWEEDGTQSLVAEVVDAYQRWLIVKLRHVYSRLPISQIQKEITRALTSLNAGDVIALLESMIDSGSLKAELRRGAAGEEDYLIFQEDRALLSEADFAREIAQSHHTITSLTEEYKLVNERLSTNREYVSHMARETKRAEKEKENLMGDFEENLEDDEDLMTGAMQVDNTD</sequence>
<dbReference type="GO" id="GO:0006511">
    <property type="term" value="P:ubiquitin-dependent protein catabolic process"/>
    <property type="evidence" value="ECO:0007669"/>
    <property type="project" value="TreeGrafter"/>
</dbReference>
<dbReference type="InterPro" id="IPR019734">
    <property type="entry name" value="TPR_rpt"/>
</dbReference>
<dbReference type="OrthoDB" id="29061at2759"/>
<evidence type="ECO:0000259" key="3">
    <source>
        <dbReference type="Pfam" id="PF22788"/>
    </source>
</evidence>
<dbReference type="InterPro" id="IPR050756">
    <property type="entry name" value="CSN3"/>
</dbReference>
<feature type="domain" description="COP9 signalosome complex subunit 3 N-terminal helical repeats" evidence="3">
    <location>
        <begin position="41"/>
        <end position="284"/>
    </location>
</feature>
<proteinExistence type="predicted"/>
<dbReference type="PROSITE" id="PS50005">
    <property type="entry name" value="TPR"/>
    <property type="match status" value="1"/>
</dbReference>
<gene>
    <name evidence="4" type="ORF">J7T54_005572</name>
</gene>
<evidence type="ECO:0000313" key="5">
    <source>
        <dbReference type="Proteomes" id="UP001055219"/>
    </source>
</evidence>
<keyword evidence="2" id="KW-0802">TPR repeat</keyword>
<dbReference type="InterPro" id="IPR055089">
    <property type="entry name" value="COP9_N"/>
</dbReference>
<dbReference type="PANTHER" id="PTHR10758:SF1">
    <property type="entry name" value="COP9 SIGNALOSOME COMPLEX SUBUNIT 3"/>
    <property type="match status" value="1"/>
</dbReference>
<evidence type="ECO:0000256" key="2">
    <source>
        <dbReference type="PROSITE-ProRule" id="PRU00339"/>
    </source>
</evidence>
<dbReference type="GeneID" id="75832055"/>
<dbReference type="Pfam" id="PF22788">
    <property type="entry name" value="COP9_hel_rpt"/>
    <property type="match status" value="1"/>
</dbReference>
<keyword evidence="1" id="KW-0963">Cytoplasm</keyword>
<organism evidence="4 5">
    <name type="scientific">Emericellopsis cladophorae</name>
    <dbReference type="NCBI Taxonomy" id="2686198"/>
    <lineage>
        <taxon>Eukaryota</taxon>
        <taxon>Fungi</taxon>
        <taxon>Dikarya</taxon>
        <taxon>Ascomycota</taxon>
        <taxon>Pezizomycotina</taxon>
        <taxon>Sordariomycetes</taxon>
        <taxon>Hypocreomycetidae</taxon>
        <taxon>Hypocreales</taxon>
        <taxon>Bionectriaceae</taxon>
        <taxon>Emericellopsis</taxon>
    </lineage>
</organism>
<protein>
    <submittedName>
        <fullName evidence="4">COP9 signalosome complex subunit-like protein</fullName>
    </submittedName>
</protein>
<dbReference type="GO" id="GO:0008180">
    <property type="term" value="C:COP9 signalosome"/>
    <property type="evidence" value="ECO:0007669"/>
    <property type="project" value="TreeGrafter"/>
</dbReference>
<comment type="caution">
    <text evidence="4">The sequence shown here is derived from an EMBL/GenBank/DDBJ whole genome shotgun (WGS) entry which is preliminary data.</text>
</comment>
<dbReference type="PANTHER" id="PTHR10758">
    <property type="entry name" value="26S PROTEASOME NON-ATPASE REGULATORY SUBUNIT 3/COP9 SIGNALOSOME COMPLEX SUBUNIT 3"/>
    <property type="match status" value="1"/>
</dbReference>
<dbReference type="EMBL" id="JAGIXG020000007">
    <property type="protein sequence ID" value="KAI6783543.1"/>
    <property type="molecule type" value="Genomic_DNA"/>
</dbReference>
<keyword evidence="5" id="KW-1185">Reference proteome</keyword>
<name>A0A9P9Y5C9_9HYPO</name>
<accession>A0A9P9Y5C9</accession>
<dbReference type="AlphaFoldDB" id="A0A9P9Y5C9"/>
<dbReference type="RefSeq" id="XP_051364399.1">
    <property type="nucleotide sequence ID" value="XM_051504005.1"/>
</dbReference>
<feature type="repeat" description="TPR" evidence="2">
    <location>
        <begin position="219"/>
        <end position="252"/>
    </location>
</feature>
<evidence type="ECO:0000313" key="4">
    <source>
        <dbReference type="EMBL" id="KAI6783543.1"/>
    </source>
</evidence>
<evidence type="ECO:0000256" key="1">
    <source>
        <dbReference type="ARBA" id="ARBA00022490"/>
    </source>
</evidence>
<reference evidence="4" key="2">
    <citation type="submission" date="2022-07" db="EMBL/GenBank/DDBJ databases">
        <authorList>
            <person name="Goncalves M.F.M."/>
            <person name="Hilario S."/>
            <person name="Van De Peer Y."/>
            <person name="Esteves A.C."/>
            <person name="Alves A."/>
        </authorList>
    </citation>
    <scope>NUCLEOTIDE SEQUENCE</scope>
    <source>
        <strain evidence="4">MUM 19.33</strain>
    </source>
</reference>
<dbReference type="Proteomes" id="UP001055219">
    <property type="component" value="Unassembled WGS sequence"/>
</dbReference>
<reference evidence="4" key="1">
    <citation type="journal article" date="2021" name="J Fungi (Basel)">
        <title>Genomic and Metabolomic Analyses of the Marine Fungus Emericellopsis cladophorae: Insights into Saltwater Adaptability Mechanisms and Its Biosynthetic Potential.</title>
        <authorList>
            <person name="Goncalves M.F.M."/>
            <person name="Hilario S."/>
            <person name="Van de Peer Y."/>
            <person name="Esteves A.C."/>
            <person name="Alves A."/>
        </authorList>
    </citation>
    <scope>NUCLEOTIDE SEQUENCE</scope>
    <source>
        <strain evidence="4">MUM 19.33</strain>
    </source>
</reference>